<comment type="caution">
    <text evidence="2">The sequence shown here is derived from an EMBL/GenBank/DDBJ whole genome shotgun (WGS) entry which is preliminary data.</text>
</comment>
<dbReference type="Proteomes" id="UP000478546">
    <property type="component" value="Unassembled WGS sequence"/>
</dbReference>
<dbReference type="PANTHER" id="PTHR15364">
    <property type="entry name" value="2'-DEOXYNUCLEOSIDE 5'-PHOSPHATE N-HYDROLASE 1"/>
    <property type="match status" value="1"/>
</dbReference>
<dbReference type="InterPro" id="IPR029056">
    <property type="entry name" value="Ribokinase-like"/>
</dbReference>
<name>A0A6B2H8H3_9BACT</name>
<dbReference type="InterPro" id="IPR051239">
    <property type="entry name" value="2'-dNMP_N-hydrolase"/>
</dbReference>
<evidence type="ECO:0000313" key="3">
    <source>
        <dbReference type="Proteomes" id="UP000478546"/>
    </source>
</evidence>
<dbReference type="EMBL" id="JAAEAA010000025">
    <property type="protein sequence ID" value="NDK57366.1"/>
    <property type="molecule type" value="Genomic_DNA"/>
</dbReference>
<organism evidence="2 3">
    <name type="scientific">Pontibacter fetidus</name>
    <dbReference type="NCBI Taxonomy" id="2700082"/>
    <lineage>
        <taxon>Bacteria</taxon>
        <taxon>Pseudomonadati</taxon>
        <taxon>Bacteroidota</taxon>
        <taxon>Cytophagia</taxon>
        <taxon>Cytophagales</taxon>
        <taxon>Hymenobacteraceae</taxon>
        <taxon>Pontibacter</taxon>
    </lineage>
</organism>
<reference evidence="2 3" key="1">
    <citation type="submission" date="2020-01" db="EMBL/GenBank/DDBJ databases">
        <authorList>
            <person name="Kim M.K."/>
        </authorList>
    </citation>
    <scope>NUCLEOTIDE SEQUENCE [LARGE SCALE GENOMIC DNA]</scope>
    <source>
        <strain evidence="2 3">BT213</strain>
    </source>
</reference>
<evidence type="ECO:0000313" key="2">
    <source>
        <dbReference type="EMBL" id="NDK57366.1"/>
    </source>
</evidence>
<sequence>MINIIGGTYHEVCFEPYWDETYGSGLRACLSLLDLDSELDLNFHTFSDRINQSYLQSLEAQYRRLKITLSEVKGSPVFQYDHPLAVPRIYPRPDTLEKGYIEAEADNVIFYGILEGDASIKGRNVVYDPQSPANPIPFSKTGSTADSLAVVVNYSEAKLMSKRKDVPGIRAFFFEEENVDVLVLKFGPKGAKVFTRNGEEYDVPVFKTKSVWPIGSGDVFTAVFAYYWFKGIPVEGAALNASQATAKYCSTRLLQFSPQADVLNLEPLLIADYTDKTIYLAGPFFTFAERWLIDQIRTALQGIGLKVFSPFHDVGHGLAKDVVQKDIEGLESAGLVFAVLDGLDSGTLFEIGYAVARGIPVIAYVQNEGEESVKMLEGSNCMLERDLTTAVYKSFWVLSAHE</sequence>
<dbReference type="Gene3D" id="3.40.50.450">
    <property type="match status" value="1"/>
</dbReference>
<accession>A0A6B2H8H3</accession>
<protein>
    <submittedName>
        <fullName evidence="2">Nucleoside 2-deoxyribosyltransferase</fullName>
    </submittedName>
</protein>
<dbReference type="InterPro" id="IPR007710">
    <property type="entry name" value="Nucleoside_deoxyribTrfase"/>
</dbReference>
<dbReference type="AlphaFoldDB" id="A0A6B2H8H3"/>
<dbReference type="GO" id="GO:0070694">
    <property type="term" value="F:5-hydroxymethyl-dUMP N-hydrolase activity"/>
    <property type="evidence" value="ECO:0007669"/>
    <property type="project" value="TreeGrafter"/>
</dbReference>
<dbReference type="SUPFAM" id="SSF52309">
    <property type="entry name" value="N-(deoxy)ribosyltransferase-like"/>
    <property type="match status" value="1"/>
</dbReference>
<dbReference type="GO" id="GO:0009159">
    <property type="term" value="P:deoxyribonucleoside monophosphate catabolic process"/>
    <property type="evidence" value="ECO:0007669"/>
    <property type="project" value="TreeGrafter"/>
</dbReference>
<evidence type="ECO:0000259" key="1">
    <source>
        <dbReference type="Pfam" id="PF00294"/>
    </source>
</evidence>
<dbReference type="SUPFAM" id="SSF53613">
    <property type="entry name" value="Ribokinase-like"/>
    <property type="match status" value="1"/>
</dbReference>
<dbReference type="PANTHER" id="PTHR15364:SF0">
    <property type="entry name" value="2'-DEOXYNUCLEOSIDE 5'-PHOSPHATE N-HYDROLASE 1"/>
    <property type="match status" value="1"/>
</dbReference>
<keyword evidence="2" id="KW-0808">Transferase</keyword>
<proteinExistence type="predicted"/>
<gene>
    <name evidence="2" type="ORF">GWO68_15695</name>
</gene>
<dbReference type="InterPro" id="IPR011611">
    <property type="entry name" value="PfkB_dom"/>
</dbReference>
<dbReference type="Pfam" id="PF00294">
    <property type="entry name" value="PfkB"/>
    <property type="match status" value="1"/>
</dbReference>
<dbReference type="GO" id="GO:0016740">
    <property type="term" value="F:transferase activity"/>
    <property type="evidence" value="ECO:0007669"/>
    <property type="project" value="UniProtKB-KW"/>
</dbReference>
<dbReference type="RefSeq" id="WP_162347427.1">
    <property type="nucleotide sequence ID" value="NZ_JAAEAA010000025.1"/>
</dbReference>
<feature type="domain" description="Carbohydrate kinase PfkB" evidence="1">
    <location>
        <begin position="150"/>
        <end position="252"/>
    </location>
</feature>
<dbReference type="Gene3D" id="3.40.1190.20">
    <property type="match status" value="1"/>
</dbReference>
<dbReference type="Pfam" id="PF05014">
    <property type="entry name" value="Nuc_deoxyrib_tr"/>
    <property type="match status" value="1"/>
</dbReference>
<keyword evidence="3" id="KW-1185">Reference proteome</keyword>